<dbReference type="SFLD" id="SFLDS00029">
    <property type="entry name" value="Radical_SAM"/>
    <property type="match status" value="1"/>
</dbReference>
<dbReference type="GO" id="GO:0103039">
    <property type="term" value="F:protein methylthiotransferase activity"/>
    <property type="evidence" value="ECO:0007669"/>
    <property type="project" value="UniProtKB-EC"/>
</dbReference>
<feature type="domain" description="Radical SAM core" evidence="10">
    <location>
        <begin position="139"/>
        <end position="374"/>
    </location>
</feature>
<comment type="function">
    <text evidence="8">Catalyzes the methylthiolation of an aspartic acid residue of ribosomal protein uS12.</text>
</comment>
<dbReference type="EC" id="2.8.4.4" evidence="8"/>
<feature type="binding site" evidence="8">
    <location>
        <position position="153"/>
    </location>
    <ligand>
        <name>[4Fe-4S] cluster</name>
        <dbReference type="ChEBI" id="CHEBI:49883"/>
        <label>2</label>
        <note>4Fe-4S-S-AdoMet</note>
    </ligand>
</feature>
<dbReference type="EMBL" id="QUWK01000002">
    <property type="protein sequence ID" value="RFU95848.1"/>
    <property type="molecule type" value="Genomic_DNA"/>
</dbReference>
<dbReference type="PROSITE" id="PS51449">
    <property type="entry name" value="MTTASE_N"/>
    <property type="match status" value="1"/>
</dbReference>
<dbReference type="GO" id="GO:0046872">
    <property type="term" value="F:metal ion binding"/>
    <property type="evidence" value="ECO:0007669"/>
    <property type="project" value="UniProtKB-KW"/>
</dbReference>
<evidence type="ECO:0000313" key="12">
    <source>
        <dbReference type="Proteomes" id="UP000264002"/>
    </source>
</evidence>
<dbReference type="SFLD" id="SFLDF00274">
    <property type="entry name" value="ribosomal_protein_S12_methylth"/>
    <property type="match status" value="1"/>
</dbReference>
<keyword evidence="11" id="KW-0687">Ribonucleoprotein</keyword>
<dbReference type="SFLD" id="SFLDG01082">
    <property type="entry name" value="B12-binding_domain_containing"/>
    <property type="match status" value="1"/>
</dbReference>
<dbReference type="PROSITE" id="PS51918">
    <property type="entry name" value="RADICAL_SAM"/>
    <property type="match status" value="1"/>
</dbReference>
<evidence type="ECO:0000259" key="10">
    <source>
        <dbReference type="PROSITE" id="PS51918"/>
    </source>
</evidence>
<name>A0A372MKE6_9SPIR</name>
<reference evidence="11 12" key="2">
    <citation type="submission" date="2018-09" db="EMBL/GenBank/DDBJ databases">
        <title>Genome of Sphaerochaeta halotolerans strain 4-11.</title>
        <authorList>
            <person name="Nazina T.N."/>
            <person name="Sokolova D.S."/>
        </authorList>
    </citation>
    <scope>NUCLEOTIDE SEQUENCE [LARGE SCALE GENOMIC DNA]</scope>
    <source>
        <strain evidence="11 12">4-11</strain>
    </source>
</reference>
<sequence length="449" mass="50400">MKKFYIENLGCSKNQVDAELLIKQLEEDDLQLTETASEADLILVNTCGFIESAREQSIDTFFALHEANPDAKIILSGCMAQRYADELQEQLPEASAIFGNRNLSAIKDVVRKVFAGDRVVEVPSYPAPEKEVYERNELLSFPGSAYLKISEGCNHWCAYCAIPLIRGNLRSRPKQTILSDAKALIKRGVREINLIAQDLASYGTDSADHTSRFMELLADLVTLEGDFVVRLLYIHPDAFPTELPAFIKQHKKVLPYFDIPFQHADTAILRSMGRKGDKEQHLAMIEHIREVLPEAVFRTTILLGYPGEDEEAFAEVLDFLTRARLDWVGSFLYSREEGTRAYALRGEKEHAKALKRAQGFQKQLEALQSPITRENLKRFIGKEYDVLIEEPVKGEDLAIGRMYAQAPEVDGLTVVMGRDLKAGAMLRCGIRRANGLDLEAIPLNGVTHG</sequence>
<keyword evidence="5 8" id="KW-0479">Metal-binding</keyword>
<proteinExistence type="inferred from homology"/>
<dbReference type="RefSeq" id="WP_117329247.1">
    <property type="nucleotide sequence ID" value="NZ_QUWK01000002.1"/>
</dbReference>
<evidence type="ECO:0000313" key="11">
    <source>
        <dbReference type="EMBL" id="RFU95848.1"/>
    </source>
</evidence>
<dbReference type="Gene3D" id="3.80.30.20">
    <property type="entry name" value="tm_1862 like domain"/>
    <property type="match status" value="1"/>
</dbReference>
<dbReference type="OrthoDB" id="9805215at2"/>
<evidence type="ECO:0000256" key="7">
    <source>
        <dbReference type="ARBA" id="ARBA00023014"/>
    </source>
</evidence>
<dbReference type="InterPro" id="IPR005840">
    <property type="entry name" value="Ribosomal_uS12_MeSTrfase_RimO"/>
</dbReference>
<dbReference type="GO" id="GO:0006400">
    <property type="term" value="P:tRNA modification"/>
    <property type="evidence" value="ECO:0007669"/>
    <property type="project" value="InterPro"/>
</dbReference>
<dbReference type="AlphaFoldDB" id="A0A372MKE6"/>
<gene>
    <name evidence="8 11" type="primary">rimO</name>
    <name evidence="11" type="ORF">DYP60_02260</name>
</gene>
<dbReference type="InterPro" id="IPR005839">
    <property type="entry name" value="Methylthiotransferase"/>
</dbReference>
<evidence type="ECO:0000256" key="5">
    <source>
        <dbReference type="ARBA" id="ARBA00022723"/>
    </source>
</evidence>
<dbReference type="GO" id="GO:0051539">
    <property type="term" value="F:4 iron, 4 sulfur cluster binding"/>
    <property type="evidence" value="ECO:0007669"/>
    <property type="project" value="UniProtKB-UniRule"/>
</dbReference>
<dbReference type="Pfam" id="PF18693">
    <property type="entry name" value="TRAM_2"/>
    <property type="match status" value="1"/>
</dbReference>
<keyword evidence="4 8" id="KW-0949">S-adenosyl-L-methionine</keyword>
<dbReference type="PROSITE" id="PS01278">
    <property type="entry name" value="MTTASE_RADICAL"/>
    <property type="match status" value="1"/>
</dbReference>
<dbReference type="GO" id="GO:0005829">
    <property type="term" value="C:cytosol"/>
    <property type="evidence" value="ECO:0007669"/>
    <property type="project" value="TreeGrafter"/>
</dbReference>
<dbReference type="InterPro" id="IPR013848">
    <property type="entry name" value="Methylthiotransferase_N"/>
</dbReference>
<keyword evidence="2 8" id="KW-0963">Cytoplasm</keyword>
<dbReference type="PANTHER" id="PTHR43837:SF1">
    <property type="entry name" value="RIBOSOMAL PROTEIN US12 METHYLTHIOTRANSFERASE RIMO"/>
    <property type="match status" value="1"/>
</dbReference>
<evidence type="ECO:0000256" key="1">
    <source>
        <dbReference type="ARBA" id="ARBA00022485"/>
    </source>
</evidence>
<keyword evidence="12" id="KW-1185">Reference proteome</keyword>
<dbReference type="GO" id="GO:0005840">
    <property type="term" value="C:ribosome"/>
    <property type="evidence" value="ECO:0007669"/>
    <property type="project" value="UniProtKB-KW"/>
</dbReference>
<evidence type="ECO:0000256" key="8">
    <source>
        <dbReference type="HAMAP-Rule" id="MF_01865"/>
    </source>
</evidence>
<feature type="binding site" evidence="8">
    <location>
        <position position="78"/>
    </location>
    <ligand>
        <name>[4Fe-4S] cluster</name>
        <dbReference type="ChEBI" id="CHEBI:49883"/>
        <label>1</label>
    </ligand>
</feature>
<comment type="subcellular location">
    <subcellularLocation>
        <location evidence="8">Cytoplasm</location>
    </subcellularLocation>
</comment>
<dbReference type="SUPFAM" id="SSF102114">
    <property type="entry name" value="Radical SAM enzymes"/>
    <property type="match status" value="1"/>
</dbReference>
<dbReference type="Gene3D" id="2.40.50.140">
    <property type="entry name" value="Nucleic acid-binding proteins"/>
    <property type="match status" value="1"/>
</dbReference>
<feature type="binding site" evidence="8">
    <location>
        <position position="160"/>
    </location>
    <ligand>
        <name>[4Fe-4S] cluster</name>
        <dbReference type="ChEBI" id="CHEBI:49883"/>
        <label>2</label>
        <note>4Fe-4S-S-AdoMet</note>
    </ligand>
</feature>
<keyword evidence="1 8" id="KW-0004">4Fe-4S</keyword>
<dbReference type="InterPro" id="IPR007197">
    <property type="entry name" value="rSAM"/>
</dbReference>
<comment type="catalytic activity">
    <reaction evidence="8">
        <text>L-aspartate(89)-[ribosomal protein uS12]-hydrogen + (sulfur carrier)-SH + AH2 + 2 S-adenosyl-L-methionine = 3-methylsulfanyl-L-aspartate(89)-[ribosomal protein uS12]-hydrogen + (sulfur carrier)-H + 5'-deoxyadenosine + L-methionine + A + S-adenosyl-L-homocysteine + 2 H(+)</text>
        <dbReference type="Rhea" id="RHEA:37087"/>
        <dbReference type="Rhea" id="RHEA-COMP:10460"/>
        <dbReference type="Rhea" id="RHEA-COMP:10461"/>
        <dbReference type="Rhea" id="RHEA-COMP:14737"/>
        <dbReference type="Rhea" id="RHEA-COMP:14739"/>
        <dbReference type="ChEBI" id="CHEBI:13193"/>
        <dbReference type="ChEBI" id="CHEBI:15378"/>
        <dbReference type="ChEBI" id="CHEBI:17319"/>
        <dbReference type="ChEBI" id="CHEBI:17499"/>
        <dbReference type="ChEBI" id="CHEBI:29917"/>
        <dbReference type="ChEBI" id="CHEBI:29961"/>
        <dbReference type="ChEBI" id="CHEBI:57844"/>
        <dbReference type="ChEBI" id="CHEBI:57856"/>
        <dbReference type="ChEBI" id="CHEBI:59789"/>
        <dbReference type="ChEBI" id="CHEBI:64428"/>
        <dbReference type="ChEBI" id="CHEBI:73599"/>
        <dbReference type="EC" id="2.8.4.4"/>
    </reaction>
</comment>
<dbReference type="CDD" id="cd01335">
    <property type="entry name" value="Radical_SAM"/>
    <property type="match status" value="1"/>
</dbReference>
<evidence type="ECO:0000256" key="4">
    <source>
        <dbReference type="ARBA" id="ARBA00022691"/>
    </source>
</evidence>
<dbReference type="SFLD" id="SFLDG01061">
    <property type="entry name" value="methylthiotransferase"/>
    <property type="match status" value="1"/>
</dbReference>
<dbReference type="InterPro" id="IPR012340">
    <property type="entry name" value="NA-bd_OB-fold"/>
</dbReference>
<dbReference type="InterPro" id="IPR002792">
    <property type="entry name" value="TRAM_dom"/>
</dbReference>
<feature type="binding site" evidence="8">
    <location>
        <position position="11"/>
    </location>
    <ligand>
        <name>[4Fe-4S] cluster</name>
        <dbReference type="ChEBI" id="CHEBI:49883"/>
        <label>1</label>
    </ligand>
</feature>
<keyword evidence="3 8" id="KW-0808">Transferase</keyword>
<evidence type="ECO:0000256" key="3">
    <source>
        <dbReference type="ARBA" id="ARBA00022679"/>
    </source>
</evidence>
<protein>
    <recommendedName>
        <fullName evidence="8">Ribosomal protein uS12 methylthiotransferase RimO</fullName>
        <shortName evidence="8">uS12 MTTase</shortName>
        <shortName evidence="8">uS12 methylthiotransferase</shortName>
        <ecNumber evidence="8">2.8.4.4</ecNumber>
    </recommendedName>
    <alternativeName>
        <fullName evidence="8">Ribosomal protein uS12 (aspartate-C(3))-methylthiotransferase</fullName>
    </alternativeName>
    <alternativeName>
        <fullName evidence="8">Ribosome maturation factor RimO</fullName>
    </alternativeName>
</protein>
<dbReference type="InterPro" id="IPR038135">
    <property type="entry name" value="Methylthiotransferase_N_sf"/>
</dbReference>
<dbReference type="GO" id="GO:0035599">
    <property type="term" value="F:aspartic acid methylthiotransferase activity"/>
    <property type="evidence" value="ECO:0007669"/>
    <property type="project" value="TreeGrafter"/>
</dbReference>
<dbReference type="InterPro" id="IPR058240">
    <property type="entry name" value="rSAM_sf"/>
</dbReference>
<dbReference type="NCBIfam" id="TIGR00089">
    <property type="entry name" value="MiaB/RimO family radical SAM methylthiotransferase"/>
    <property type="match status" value="1"/>
</dbReference>
<comment type="cofactor">
    <cofactor evidence="8">
        <name>[4Fe-4S] cluster</name>
        <dbReference type="ChEBI" id="CHEBI:49883"/>
    </cofactor>
    <text evidence="8">Binds 2 [4Fe-4S] clusters. One cluster is coordinated with 3 cysteines and an exchangeable S-adenosyl-L-methionine.</text>
</comment>
<dbReference type="Pfam" id="PF04055">
    <property type="entry name" value="Radical_SAM"/>
    <property type="match status" value="1"/>
</dbReference>
<comment type="caution">
    <text evidence="11">The sequence shown here is derived from an EMBL/GenBank/DDBJ whole genome shotgun (WGS) entry which is preliminary data.</text>
</comment>
<dbReference type="InterPro" id="IPR020612">
    <property type="entry name" value="Methylthiotransferase_CS"/>
</dbReference>
<dbReference type="HAMAP" id="MF_01865">
    <property type="entry name" value="MTTase_RimO"/>
    <property type="match status" value="1"/>
</dbReference>
<reference evidence="12" key="1">
    <citation type="submission" date="2018-08" db="EMBL/GenBank/DDBJ databases">
        <authorList>
            <person name="Grouzdev D.S."/>
            <person name="Krutkina M.S."/>
        </authorList>
    </citation>
    <scope>NUCLEOTIDE SEQUENCE [LARGE SCALE GENOMIC DNA]</scope>
    <source>
        <strain evidence="12">4-11</strain>
    </source>
</reference>
<feature type="binding site" evidence="8">
    <location>
        <position position="157"/>
    </location>
    <ligand>
        <name>[4Fe-4S] cluster</name>
        <dbReference type="ChEBI" id="CHEBI:49883"/>
        <label>2</label>
        <note>4Fe-4S-S-AdoMet</note>
    </ligand>
</feature>
<keyword evidence="6 8" id="KW-0408">Iron</keyword>
<accession>A0A372MKE6</accession>
<dbReference type="Pfam" id="PF00919">
    <property type="entry name" value="UPF0004"/>
    <property type="match status" value="1"/>
</dbReference>
<dbReference type="NCBIfam" id="TIGR01125">
    <property type="entry name" value="30S ribosomal protein S12 methylthiotransferase RimO"/>
    <property type="match status" value="1"/>
</dbReference>
<dbReference type="InterPro" id="IPR006638">
    <property type="entry name" value="Elp3/MiaA/NifB-like_rSAM"/>
</dbReference>
<evidence type="ECO:0000259" key="9">
    <source>
        <dbReference type="PROSITE" id="PS51449"/>
    </source>
</evidence>
<feature type="binding site" evidence="8">
    <location>
        <position position="47"/>
    </location>
    <ligand>
        <name>[4Fe-4S] cluster</name>
        <dbReference type="ChEBI" id="CHEBI:49883"/>
        <label>1</label>
    </ligand>
</feature>
<evidence type="ECO:0000256" key="2">
    <source>
        <dbReference type="ARBA" id="ARBA00022490"/>
    </source>
</evidence>
<evidence type="ECO:0000256" key="6">
    <source>
        <dbReference type="ARBA" id="ARBA00023004"/>
    </source>
</evidence>
<dbReference type="Gene3D" id="3.40.50.12160">
    <property type="entry name" value="Methylthiotransferase, N-terminal domain"/>
    <property type="match status" value="1"/>
</dbReference>
<comment type="similarity">
    <text evidence="8">Belongs to the methylthiotransferase family. RimO subfamily.</text>
</comment>
<dbReference type="Proteomes" id="UP000264002">
    <property type="component" value="Unassembled WGS sequence"/>
</dbReference>
<organism evidence="11 12">
    <name type="scientific">Sphaerochaeta halotolerans</name>
    <dbReference type="NCBI Taxonomy" id="2293840"/>
    <lineage>
        <taxon>Bacteria</taxon>
        <taxon>Pseudomonadati</taxon>
        <taxon>Spirochaetota</taxon>
        <taxon>Spirochaetia</taxon>
        <taxon>Spirochaetales</taxon>
        <taxon>Sphaerochaetaceae</taxon>
        <taxon>Sphaerochaeta</taxon>
    </lineage>
</organism>
<dbReference type="SMART" id="SM00729">
    <property type="entry name" value="Elp3"/>
    <property type="match status" value="1"/>
</dbReference>
<keyword evidence="7 8" id="KW-0411">Iron-sulfur</keyword>
<dbReference type="PANTHER" id="PTHR43837">
    <property type="entry name" value="RIBOSOMAL PROTEIN S12 METHYLTHIOTRANSFERASE RIMO"/>
    <property type="match status" value="1"/>
</dbReference>
<dbReference type="InterPro" id="IPR023404">
    <property type="entry name" value="rSAM_horseshoe"/>
</dbReference>
<feature type="domain" description="MTTase N-terminal" evidence="9">
    <location>
        <begin position="2"/>
        <end position="115"/>
    </location>
</feature>
<keyword evidence="11" id="KW-0689">Ribosomal protein</keyword>